<dbReference type="Gene3D" id="3.90.70.80">
    <property type="match status" value="1"/>
</dbReference>
<comment type="subcellular location">
    <subcellularLocation>
        <location evidence="3 17">Endoplasmic reticulum membrane</location>
        <topology evidence="3 17">Multi-pass membrane protein</topology>
    </subcellularLocation>
    <subcellularLocation>
        <location evidence="2">Nucleus</location>
    </subcellularLocation>
</comment>
<dbReference type="FunFam" id="3.90.70.40:FF:000004">
    <property type="entry name" value="ataxin-3 homolog"/>
    <property type="match status" value="1"/>
</dbReference>
<dbReference type="InterPro" id="IPR006155">
    <property type="entry name" value="Josephin"/>
</dbReference>
<keyword evidence="14" id="KW-0539">Nucleus</keyword>
<feature type="transmembrane region" description="Helical" evidence="17">
    <location>
        <begin position="624"/>
        <end position="644"/>
    </location>
</feature>
<feature type="compositionally biased region" description="Polar residues" evidence="18">
    <location>
        <begin position="560"/>
        <end position="587"/>
    </location>
</feature>
<keyword evidence="4" id="KW-0645">Protease</keyword>
<feature type="active site" evidence="16">
    <location>
        <position position="360"/>
    </location>
</feature>
<dbReference type="CDD" id="cd22759">
    <property type="entry name" value="OTU_plant_OTU3-like"/>
    <property type="match status" value="1"/>
</dbReference>
<dbReference type="Gene3D" id="3.90.70.40">
    <property type="match status" value="1"/>
</dbReference>
<name>A0A498IES7_MALDO</name>
<feature type="transmembrane region" description="Helical" evidence="17">
    <location>
        <begin position="602"/>
        <end position="618"/>
    </location>
</feature>
<gene>
    <name evidence="22" type="ORF">DVH24_036071</name>
</gene>
<comment type="caution">
    <text evidence="22">The sequence shown here is derived from an EMBL/GenBank/DDBJ whole genome shotgun (WGS) entry which is preliminary data.</text>
</comment>
<feature type="region of interest" description="Disordered" evidence="18">
    <location>
        <begin position="482"/>
        <end position="587"/>
    </location>
</feature>
<dbReference type="PROSITE" id="PS50957">
    <property type="entry name" value="JOSEPHIN"/>
    <property type="match status" value="1"/>
</dbReference>
<dbReference type="AlphaFoldDB" id="A0A498IES7"/>
<dbReference type="Pfam" id="PF02453">
    <property type="entry name" value="Reticulon"/>
    <property type="match status" value="1"/>
</dbReference>
<feature type="compositionally biased region" description="Polar residues" evidence="18">
    <location>
        <begin position="484"/>
        <end position="519"/>
    </location>
</feature>
<protein>
    <recommendedName>
        <fullName evidence="17">Reticulon-like protein</fullName>
    </recommendedName>
</protein>
<evidence type="ECO:0000313" key="22">
    <source>
        <dbReference type="EMBL" id="RXH81730.1"/>
    </source>
</evidence>
<evidence type="ECO:0000256" key="15">
    <source>
        <dbReference type="ARBA" id="ARBA00056847"/>
    </source>
</evidence>
<dbReference type="PROSITE" id="PS50845">
    <property type="entry name" value="RETICULON"/>
    <property type="match status" value="1"/>
</dbReference>
<dbReference type="InterPro" id="IPR003388">
    <property type="entry name" value="Reticulon"/>
</dbReference>
<keyword evidence="10 17" id="KW-1133">Transmembrane helix</keyword>
<dbReference type="GO" id="GO:0016579">
    <property type="term" value="P:protein deubiquitination"/>
    <property type="evidence" value="ECO:0007669"/>
    <property type="project" value="InterPro"/>
</dbReference>
<evidence type="ECO:0000256" key="8">
    <source>
        <dbReference type="ARBA" id="ARBA00022807"/>
    </source>
</evidence>
<evidence type="ECO:0000313" key="23">
    <source>
        <dbReference type="Proteomes" id="UP000290289"/>
    </source>
</evidence>
<keyword evidence="6" id="KW-0833">Ubl conjugation pathway</keyword>
<evidence type="ECO:0000256" key="3">
    <source>
        <dbReference type="ARBA" id="ARBA00004477"/>
    </source>
</evidence>
<dbReference type="InterPro" id="IPR003323">
    <property type="entry name" value="OTU_dom"/>
</dbReference>
<keyword evidence="5 17" id="KW-0812">Transmembrane</keyword>
<evidence type="ECO:0000259" key="20">
    <source>
        <dbReference type="PROSITE" id="PS50845"/>
    </source>
</evidence>
<feature type="domain" description="Reticulon" evidence="20">
    <location>
        <begin position="592"/>
        <end position="751"/>
    </location>
</feature>
<dbReference type="GO" id="GO:0005789">
    <property type="term" value="C:endoplasmic reticulum membrane"/>
    <property type="evidence" value="ECO:0007669"/>
    <property type="project" value="UniProtKB-SubCell"/>
</dbReference>
<reference evidence="22 23" key="1">
    <citation type="submission" date="2018-10" db="EMBL/GenBank/DDBJ databases">
        <title>A high-quality apple genome assembly.</title>
        <authorList>
            <person name="Hu J."/>
        </authorList>
    </citation>
    <scope>NUCLEOTIDE SEQUENCE [LARGE SCALE GENOMIC DNA]</scope>
    <source>
        <strain evidence="23">cv. HFTH1</strain>
        <tissue evidence="22">Young leaf</tissue>
    </source>
</reference>
<evidence type="ECO:0000256" key="14">
    <source>
        <dbReference type="ARBA" id="ARBA00023242"/>
    </source>
</evidence>
<feature type="domain" description="OTU" evidence="19">
    <location>
        <begin position="67"/>
        <end position="225"/>
    </location>
</feature>
<evidence type="ECO:0000256" key="9">
    <source>
        <dbReference type="ARBA" id="ARBA00022824"/>
    </source>
</evidence>
<dbReference type="InterPro" id="IPR033865">
    <property type="entry name" value="Ataxin-3"/>
</dbReference>
<evidence type="ECO:0000256" key="17">
    <source>
        <dbReference type="RuleBase" id="RU363132"/>
    </source>
</evidence>
<dbReference type="FunFam" id="1.10.287.10:FF:000012">
    <property type="entry name" value="Ataxin-3 homolog"/>
    <property type="match status" value="1"/>
</dbReference>
<evidence type="ECO:0000256" key="2">
    <source>
        <dbReference type="ARBA" id="ARBA00004123"/>
    </source>
</evidence>
<dbReference type="PANTHER" id="PTHR14159">
    <property type="entry name" value="ATAXIN-3-RELATED"/>
    <property type="match status" value="1"/>
</dbReference>
<dbReference type="GO" id="GO:0006508">
    <property type="term" value="P:proteolysis"/>
    <property type="evidence" value="ECO:0007669"/>
    <property type="project" value="UniProtKB-KW"/>
</dbReference>
<evidence type="ECO:0000256" key="11">
    <source>
        <dbReference type="ARBA" id="ARBA00023015"/>
    </source>
</evidence>
<evidence type="ECO:0000256" key="16">
    <source>
        <dbReference type="PROSITE-ProRule" id="PRU00331"/>
    </source>
</evidence>
<evidence type="ECO:0000256" key="10">
    <source>
        <dbReference type="ARBA" id="ARBA00022989"/>
    </source>
</evidence>
<keyword evidence="11" id="KW-0805">Transcription regulation</keyword>
<feature type="active site" evidence="16">
    <location>
        <position position="242"/>
    </location>
</feature>
<dbReference type="GO" id="GO:0005634">
    <property type="term" value="C:nucleus"/>
    <property type="evidence" value="ECO:0007669"/>
    <property type="project" value="UniProtKB-SubCell"/>
</dbReference>
<evidence type="ECO:0000256" key="5">
    <source>
        <dbReference type="ARBA" id="ARBA00022692"/>
    </source>
</evidence>
<comment type="function">
    <text evidence="15">Interacts with key regulators of transcription and represses transcription. Acts as a histone-binding protein that regulates transcription. Acts as a deubiquitinating enzyme.</text>
</comment>
<keyword evidence="7 16" id="KW-0378">Hydrolase</keyword>
<evidence type="ECO:0000256" key="18">
    <source>
        <dbReference type="SAM" id="MobiDB-lite"/>
    </source>
</evidence>
<dbReference type="SMART" id="SM01246">
    <property type="entry name" value="Josephin"/>
    <property type="match status" value="1"/>
</dbReference>
<dbReference type="Gene3D" id="1.10.287.10">
    <property type="entry name" value="S15/NS1, RNA-binding"/>
    <property type="match status" value="1"/>
</dbReference>
<evidence type="ECO:0000256" key="6">
    <source>
        <dbReference type="ARBA" id="ARBA00022786"/>
    </source>
</evidence>
<evidence type="ECO:0000256" key="12">
    <source>
        <dbReference type="ARBA" id="ARBA00023136"/>
    </source>
</evidence>
<feature type="active site" evidence="16">
    <location>
        <position position="345"/>
    </location>
</feature>
<organism evidence="22 23">
    <name type="scientific">Malus domestica</name>
    <name type="common">Apple</name>
    <name type="synonym">Pyrus malus</name>
    <dbReference type="NCBI Taxonomy" id="3750"/>
    <lineage>
        <taxon>Eukaryota</taxon>
        <taxon>Viridiplantae</taxon>
        <taxon>Streptophyta</taxon>
        <taxon>Embryophyta</taxon>
        <taxon>Tracheophyta</taxon>
        <taxon>Spermatophyta</taxon>
        <taxon>Magnoliopsida</taxon>
        <taxon>eudicotyledons</taxon>
        <taxon>Gunneridae</taxon>
        <taxon>Pentapetalae</taxon>
        <taxon>rosids</taxon>
        <taxon>fabids</taxon>
        <taxon>Rosales</taxon>
        <taxon>Rosaceae</taxon>
        <taxon>Amygdaloideae</taxon>
        <taxon>Maleae</taxon>
        <taxon>Malus</taxon>
    </lineage>
</organism>
<feature type="compositionally biased region" description="Low complexity" evidence="18">
    <location>
        <begin position="548"/>
        <end position="559"/>
    </location>
</feature>
<sequence>MAESVLEQLRNGTARFELASSPVLSISTSNSLSHQTAAFGDHSHRFFARIGPPLGRGSSAMKKVERFSVQKVTGDGRCLFRALVKGMALNKGVPLSPRQEKDDADELRMAVKEVICEDDEERLKYEPALVAITVDESLKRYCQRINRPDFWGGESELLVLSKLCGQPITVYIPEHEHTNGGRGSGFIPIAEYGSEFTKGSRNKKPRKVVRLLYSGRNHYDLLMEGASNGGMLYHEVQESKLCAVHCVNTVLQGPFFSEFDLAALASDLDRKERQMMLVEGGFHAGDFLSEESHNVSLDGDFSIQVLQKALEVWDLQVIPLDSPVAEPAQIDPELENAFICHLQDHWFCIRKVSREWYNFDSLYAAPLHLSKFYLSAYLDTLKGSGWSIFLVRGNFPKECPISSSEASNGYGQWLSPEDAERITKSCNSTNAEAQGTDSNPQSSAQVLSNEEADLLSEMEDEDLKAAIAASLLDSTPSIARAQARNPQISSRNPQDSIDNPQNNTRNLQDITDNPQNSIGNPQDSNDNPQNNTRNLKDITDNPQNSIGNPQDSNDNPQNNTDLQDSTDNPQNSIGNPQNISGNPQISTGNPQNENVILWRQKNVTLGILLVTLSVWVVFEKSGYTLLSLGSSVLLLLMTTLFLWAKSAAILNRPAPPLPKLHLSEEMVNEMASFIRIHVNALLSAFQDISLGKDSRSFFKVAASLLVIYLVGGWTDFLTLSYTCLAVVLTVPALYERCEDYVDKYVMMGYLKLLQLYVKLDYEYVNRFQHEDLEKKKLS</sequence>
<dbReference type="SUPFAM" id="SSF54001">
    <property type="entry name" value="Cysteine proteinases"/>
    <property type="match status" value="1"/>
</dbReference>
<dbReference type="STRING" id="3750.A0A498IES7"/>
<evidence type="ECO:0000259" key="19">
    <source>
        <dbReference type="PROSITE" id="PS50802"/>
    </source>
</evidence>
<keyword evidence="12 17" id="KW-0472">Membrane</keyword>
<evidence type="ECO:0000256" key="7">
    <source>
        <dbReference type="ARBA" id="ARBA00022801"/>
    </source>
</evidence>
<dbReference type="PRINTS" id="PR01233">
    <property type="entry name" value="JOSEPHIN"/>
</dbReference>
<dbReference type="FunFam" id="3.90.70.80:FF:000019">
    <property type="entry name" value="Cysteine proteinases superfamily protein"/>
    <property type="match status" value="1"/>
</dbReference>
<dbReference type="Proteomes" id="UP000290289">
    <property type="component" value="Chromosome 12"/>
</dbReference>
<keyword evidence="23" id="KW-1185">Reference proteome</keyword>
<dbReference type="Pfam" id="PF02099">
    <property type="entry name" value="Josephin"/>
    <property type="match status" value="1"/>
</dbReference>
<feature type="domain" description="Josephin" evidence="21">
    <location>
        <begin position="229"/>
        <end position="406"/>
    </location>
</feature>
<evidence type="ECO:0000256" key="4">
    <source>
        <dbReference type="ARBA" id="ARBA00022670"/>
    </source>
</evidence>
<comment type="catalytic activity">
    <reaction evidence="1">
        <text>Thiol-dependent hydrolysis of ester, thioester, amide, peptide and isopeptide bonds formed by the C-terminal Gly of ubiquitin (a 76-residue protein attached to proteins as an intracellular targeting signal).</text>
        <dbReference type="EC" id="3.4.19.12"/>
    </reaction>
</comment>
<dbReference type="Pfam" id="PF02338">
    <property type="entry name" value="OTU"/>
    <property type="match status" value="1"/>
</dbReference>
<keyword evidence="13" id="KW-0804">Transcription</keyword>
<dbReference type="PANTHER" id="PTHR14159:SF0">
    <property type="entry name" value="ATAXIN-3-RELATED"/>
    <property type="match status" value="1"/>
</dbReference>
<proteinExistence type="predicted"/>
<evidence type="ECO:0000259" key="21">
    <source>
        <dbReference type="PROSITE" id="PS50957"/>
    </source>
</evidence>
<dbReference type="InterPro" id="IPR038765">
    <property type="entry name" value="Papain-like_cys_pep_sf"/>
</dbReference>
<dbReference type="GO" id="GO:0004843">
    <property type="term" value="F:cysteine-type deubiquitinase activity"/>
    <property type="evidence" value="ECO:0007669"/>
    <property type="project" value="UniProtKB-EC"/>
</dbReference>
<feature type="compositionally biased region" description="Low complexity" evidence="18">
    <location>
        <begin position="520"/>
        <end position="531"/>
    </location>
</feature>
<evidence type="ECO:0000256" key="1">
    <source>
        <dbReference type="ARBA" id="ARBA00000707"/>
    </source>
</evidence>
<dbReference type="PROSITE" id="PS50802">
    <property type="entry name" value="OTU"/>
    <property type="match status" value="1"/>
</dbReference>
<keyword evidence="8" id="KW-0788">Thiol protease</keyword>
<accession>A0A498IES7</accession>
<keyword evidence="9 17" id="KW-0256">Endoplasmic reticulum</keyword>
<evidence type="ECO:0000256" key="13">
    <source>
        <dbReference type="ARBA" id="ARBA00023163"/>
    </source>
</evidence>
<dbReference type="EMBL" id="RDQH01000338">
    <property type="protein sequence ID" value="RXH81730.1"/>
    <property type="molecule type" value="Genomic_DNA"/>
</dbReference>